<name>A0ACB8BS18_9AGAM</name>
<comment type="caution">
    <text evidence="1">The sequence shown here is derived from an EMBL/GenBank/DDBJ whole genome shotgun (WGS) entry which is preliminary data.</text>
</comment>
<organism evidence="1 2">
    <name type="scientific">Leucogyrophana mollusca</name>
    <dbReference type="NCBI Taxonomy" id="85980"/>
    <lineage>
        <taxon>Eukaryota</taxon>
        <taxon>Fungi</taxon>
        <taxon>Dikarya</taxon>
        <taxon>Basidiomycota</taxon>
        <taxon>Agaricomycotina</taxon>
        <taxon>Agaricomycetes</taxon>
        <taxon>Agaricomycetidae</taxon>
        <taxon>Boletales</taxon>
        <taxon>Boletales incertae sedis</taxon>
        <taxon>Leucogyrophana</taxon>
    </lineage>
</organism>
<evidence type="ECO:0000313" key="2">
    <source>
        <dbReference type="Proteomes" id="UP000790709"/>
    </source>
</evidence>
<gene>
    <name evidence="1" type="ORF">BV22DRAFT_1005131</name>
</gene>
<evidence type="ECO:0000313" key="1">
    <source>
        <dbReference type="EMBL" id="KAH7928331.1"/>
    </source>
</evidence>
<reference evidence="1" key="1">
    <citation type="journal article" date="2021" name="New Phytol.">
        <title>Evolutionary innovations through gain and loss of genes in the ectomycorrhizal Boletales.</title>
        <authorList>
            <person name="Wu G."/>
            <person name="Miyauchi S."/>
            <person name="Morin E."/>
            <person name="Kuo A."/>
            <person name="Drula E."/>
            <person name="Varga T."/>
            <person name="Kohler A."/>
            <person name="Feng B."/>
            <person name="Cao Y."/>
            <person name="Lipzen A."/>
            <person name="Daum C."/>
            <person name="Hundley H."/>
            <person name="Pangilinan J."/>
            <person name="Johnson J."/>
            <person name="Barry K."/>
            <person name="LaButti K."/>
            <person name="Ng V."/>
            <person name="Ahrendt S."/>
            <person name="Min B."/>
            <person name="Choi I.G."/>
            <person name="Park H."/>
            <person name="Plett J.M."/>
            <person name="Magnuson J."/>
            <person name="Spatafora J.W."/>
            <person name="Nagy L.G."/>
            <person name="Henrissat B."/>
            <person name="Grigoriev I.V."/>
            <person name="Yang Z.L."/>
            <person name="Xu J."/>
            <person name="Martin F.M."/>
        </authorList>
    </citation>
    <scope>NUCLEOTIDE SEQUENCE</scope>
    <source>
        <strain evidence="1">KUC20120723A-06</strain>
    </source>
</reference>
<accession>A0ACB8BS18</accession>
<keyword evidence="2" id="KW-1185">Reference proteome</keyword>
<sequence>MTSNKERKRTRGEIACAECRRCARLPCSTCVKRGCGMLCPNGTMPPGEGSRFVGVAEDYLQRKTARMEERMRSLEDALAIVQTNVSTQSHPLLAKEFSMDEDEDEVEEEPQTTNEFHKYGLIDALGSLHLEGDEQSGVVRFFGPSGGSERAKEIVTETPTAANPPQELDASYLPAEINIFYQSFPFTPSGYPTEPVQDMIESYMPSILRATSLCETFLESLSWMFHIISRQYVIGELMPAVYNRLGNPSKQRTYGPHDLALLLMLMAIGALVDPSLPAYNEEAQHYHRLARSALCLQPVFVKRSVTTIKVLHLMSVYNGMSGMESNLENSYSLLNFAGQVALQVNTSYKDPSRWGFEGREAYDRRSYFWNLLAGSLWQSLVNGRPPVIMPAFIDCKFPSELEETTYQLGEVPLGFGTWSFRYTLECLAPVVEVTQAVKPPSYQAILELDRKIRDFAVPMSHDGSNFERMSREMQSFVRSHYRELTLLFLHRGFFAQAMADYPSDPLRSPLGQSFLVAYQSACVVLGSTREQFSQQPILCARVWRIWSFAFSAAVIIGTVAIRKLGVKLTPEPMEQLEHACTLFTSAAETSSRAQKALVGARPPS</sequence>
<proteinExistence type="predicted"/>
<protein>
    <submittedName>
        <fullName evidence="1">Uncharacterized protein</fullName>
    </submittedName>
</protein>
<dbReference type="Proteomes" id="UP000790709">
    <property type="component" value="Unassembled WGS sequence"/>
</dbReference>
<dbReference type="EMBL" id="MU266354">
    <property type="protein sequence ID" value="KAH7928331.1"/>
    <property type="molecule type" value="Genomic_DNA"/>
</dbReference>